<accession>A0A563E4W0</accession>
<dbReference type="GO" id="GO:0005886">
    <property type="term" value="C:plasma membrane"/>
    <property type="evidence" value="ECO:0007669"/>
    <property type="project" value="UniProtKB-SubCell"/>
</dbReference>
<reference evidence="10 11" key="1">
    <citation type="submission" date="2019-05" db="EMBL/GenBank/DDBJ databases">
        <authorList>
            <person name="Lee S.D."/>
        </authorList>
    </citation>
    <scope>NUCLEOTIDE SEQUENCE [LARGE SCALE GENOMIC DNA]</scope>
    <source>
        <strain evidence="10 11">C5-26</strain>
    </source>
</reference>
<comment type="subcellular location">
    <subcellularLocation>
        <location evidence="1">Cell membrane</location>
        <topology evidence="1">Multi-pass membrane protein</topology>
    </subcellularLocation>
</comment>
<evidence type="ECO:0000313" key="11">
    <source>
        <dbReference type="Proteomes" id="UP000320244"/>
    </source>
</evidence>
<feature type="transmembrane region" description="Helical" evidence="8">
    <location>
        <begin position="51"/>
        <end position="70"/>
    </location>
</feature>
<sequence>MGLLTRSGTSGQTEVSKGATYGFAAYVIWGAFPLYFHALEPSGAWEVLVHRILWTFVVCVIVLAYLRKMAFARDLLHNPRRLAAVTIASLMIATNWTIYVEAVVTGHVVEASLGYFLNPLVTVALGVVVLRERLRRLQWIAVGVGIVACIYLAIDYGHLPWISVCLALSFASYGFMKNRIGGSMTPLESLASETAVLTPVAVVVLVALTVTGHTTFTTDGTGHALLLMSSGVATAIPLLLFAAAARRVPLVTIGLLQFITPVLQLLCGVLLLDEHLNTARWIGFGIVWVALALLSLDSLRAGTRSRRQRRLLEVELAAEDCH</sequence>
<evidence type="ECO:0000256" key="3">
    <source>
        <dbReference type="ARBA" id="ARBA00022448"/>
    </source>
</evidence>
<proteinExistence type="inferred from homology"/>
<reference evidence="10 11" key="2">
    <citation type="submission" date="2019-08" db="EMBL/GenBank/DDBJ databases">
        <title>Jejuicoccus antrihumi gen. nov., sp. nov., a new member of the family Dermacoccaceae isolated from a cave.</title>
        <authorList>
            <person name="Schumann P."/>
            <person name="Kim I.S."/>
        </authorList>
    </citation>
    <scope>NUCLEOTIDE SEQUENCE [LARGE SCALE GENOMIC DNA]</scope>
    <source>
        <strain evidence="10 11">C5-26</strain>
    </source>
</reference>
<comment type="similarity">
    <text evidence="2">Belongs to the EamA transporter family.</text>
</comment>
<evidence type="ECO:0000256" key="4">
    <source>
        <dbReference type="ARBA" id="ARBA00022475"/>
    </source>
</evidence>
<feature type="transmembrane region" description="Helical" evidence="8">
    <location>
        <begin position="250"/>
        <end position="272"/>
    </location>
</feature>
<evidence type="ECO:0000256" key="5">
    <source>
        <dbReference type="ARBA" id="ARBA00022692"/>
    </source>
</evidence>
<dbReference type="PANTHER" id="PTHR32322:SF2">
    <property type="entry name" value="EAMA DOMAIN-CONTAINING PROTEIN"/>
    <property type="match status" value="1"/>
</dbReference>
<dbReference type="InterPro" id="IPR000620">
    <property type="entry name" value="EamA_dom"/>
</dbReference>
<organism evidence="10 11">
    <name type="scientific">Leekyejoonella antrihumi</name>
    <dbReference type="NCBI Taxonomy" id="1660198"/>
    <lineage>
        <taxon>Bacteria</taxon>
        <taxon>Bacillati</taxon>
        <taxon>Actinomycetota</taxon>
        <taxon>Actinomycetes</taxon>
        <taxon>Micrococcales</taxon>
        <taxon>Dermacoccaceae</taxon>
        <taxon>Leekyejoonella</taxon>
    </lineage>
</organism>
<evidence type="ECO:0000256" key="8">
    <source>
        <dbReference type="SAM" id="Phobius"/>
    </source>
</evidence>
<protein>
    <submittedName>
        <fullName evidence="10">EamA family transporter RarD</fullName>
    </submittedName>
</protein>
<evidence type="ECO:0000259" key="9">
    <source>
        <dbReference type="Pfam" id="PF00892"/>
    </source>
</evidence>
<dbReference type="OrthoDB" id="369870at2"/>
<feature type="transmembrane region" description="Helical" evidence="8">
    <location>
        <begin position="160"/>
        <end position="176"/>
    </location>
</feature>
<keyword evidence="7 8" id="KW-0472">Membrane</keyword>
<dbReference type="InterPro" id="IPR004626">
    <property type="entry name" value="RarD"/>
</dbReference>
<evidence type="ECO:0000256" key="7">
    <source>
        <dbReference type="ARBA" id="ARBA00023136"/>
    </source>
</evidence>
<feature type="domain" description="EamA" evidence="9">
    <location>
        <begin position="164"/>
        <end position="295"/>
    </location>
</feature>
<feature type="domain" description="EamA" evidence="9">
    <location>
        <begin position="17"/>
        <end position="152"/>
    </location>
</feature>
<dbReference type="InterPro" id="IPR037185">
    <property type="entry name" value="EmrE-like"/>
</dbReference>
<keyword evidence="5 8" id="KW-0812">Transmembrane</keyword>
<keyword evidence="4" id="KW-1003">Cell membrane</keyword>
<dbReference type="Pfam" id="PF00892">
    <property type="entry name" value="EamA"/>
    <property type="match status" value="2"/>
</dbReference>
<evidence type="ECO:0000256" key="2">
    <source>
        <dbReference type="ARBA" id="ARBA00007362"/>
    </source>
</evidence>
<evidence type="ECO:0000256" key="6">
    <source>
        <dbReference type="ARBA" id="ARBA00022989"/>
    </source>
</evidence>
<dbReference type="EMBL" id="VCQV01000006">
    <property type="protein sequence ID" value="TWP37445.1"/>
    <property type="molecule type" value="Genomic_DNA"/>
</dbReference>
<dbReference type="SUPFAM" id="SSF103481">
    <property type="entry name" value="Multidrug resistance efflux transporter EmrE"/>
    <property type="match status" value="2"/>
</dbReference>
<dbReference type="InterPro" id="IPR050638">
    <property type="entry name" value="AA-Vitamin_Transporters"/>
</dbReference>
<evidence type="ECO:0000313" key="10">
    <source>
        <dbReference type="EMBL" id="TWP37445.1"/>
    </source>
</evidence>
<evidence type="ECO:0000256" key="1">
    <source>
        <dbReference type="ARBA" id="ARBA00004651"/>
    </source>
</evidence>
<name>A0A563E4W0_9MICO</name>
<feature type="transmembrane region" description="Helical" evidence="8">
    <location>
        <begin position="137"/>
        <end position="154"/>
    </location>
</feature>
<keyword evidence="6 8" id="KW-1133">Transmembrane helix</keyword>
<feature type="transmembrane region" description="Helical" evidence="8">
    <location>
        <begin position="82"/>
        <end position="100"/>
    </location>
</feature>
<feature type="transmembrane region" description="Helical" evidence="8">
    <location>
        <begin position="196"/>
        <end position="216"/>
    </location>
</feature>
<dbReference type="NCBIfam" id="TIGR00688">
    <property type="entry name" value="rarD"/>
    <property type="match status" value="1"/>
</dbReference>
<dbReference type="AlphaFoldDB" id="A0A563E4W0"/>
<keyword evidence="11" id="KW-1185">Reference proteome</keyword>
<keyword evidence="3" id="KW-0813">Transport</keyword>
<dbReference type="PANTHER" id="PTHR32322">
    <property type="entry name" value="INNER MEMBRANE TRANSPORTER"/>
    <property type="match status" value="1"/>
</dbReference>
<dbReference type="Proteomes" id="UP000320244">
    <property type="component" value="Unassembled WGS sequence"/>
</dbReference>
<feature type="transmembrane region" description="Helical" evidence="8">
    <location>
        <begin position="21"/>
        <end position="39"/>
    </location>
</feature>
<comment type="caution">
    <text evidence="10">The sequence shown here is derived from an EMBL/GenBank/DDBJ whole genome shotgun (WGS) entry which is preliminary data.</text>
</comment>
<feature type="transmembrane region" description="Helical" evidence="8">
    <location>
        <begin position="222"/>
        <end position="243"/>
    </location>
</feature>
<feature type="transmembrane region" description="Helical" evidence="8">
    <location>
        <begin position="278"/>
        <end position="299"/>
    </location>
</feature>
<gene>
    <name evidence="10" type="primary">rarD</name>
    <name evidence="10" type="ORF">FGL98_06085</name>
</gene>
<feature type="transmembrane region" description="Helical" evidence="8">
    <location>
        <begin position="112"/>
        <end position="130"/>
    </location>
</feature>